<proteinExistence type="predicted"/>
<dbReference type="Proteomes" id="UP000826656">
    <property type="component" value="Unassembled WGS sequence"/>
</dbReference>
<dbReference type="EMBL" id="JAIVGD010000011">
    <property type="protein sequence ID" value="KAH0771955.1"/>
    <property type="molecule type" value="Genomic_DNA"/>
</dbReference>
<evidence type="ECO:0000256" key="1">
    <source>
        <dbReference type="SAM" id="SignalP"/>
    </source>
</evidence>
<keyword evidence="1" id="KW-0732">Signal</keyword>
<keyword evidence="3" id="KW-1185">Reference proteome</keyword>
<feature type="chain" id="PRO_5045788698" evidence="1">
    <location>
        <begin position="17"/>
        <end position="195"/>
    </location>
</feature>
<gene>
    <name evidence="2" type="ORF">KY290_015936</name>
</gene>
<protein>
    <submittedName>
        <fullName evidence="2">Uncharacterized protein</fullName>
    </submittedName>
</protein>
<feature type="signal peptide" evidence="1">
    <location>
        <begin position="1"/>
        <end position="16"/>
    </location>
</feature>
<name>A0ABQ7VTW3_SOLTU</name>
<reference evidence="2 3" key="1">
    <citation type="journal article" date="2021" name="bioRxiv">
        <title>Chromosome-scale and haplotype-resolved genome assembly of a tetraploid potato cultivar.</title>
        <authorList>
            <person name="Sun H."/>
            <person name="Jiao W.-B."/>
            <person name="Krause K."/>
            <person name="Campoy J.A."/>
            <person name="Goel M."/>
            <person name="Folz-Donahue K."/>
            <person name="Kukat C."/>
            <person name="Huettel B."/>
            <person name="Schneeberger K."/>
        </authorList>
    </citation>
    <scope>NUCLEOTIDE SEQUENCE [LARGE SCALE GENOMIC DNA]</scope>
    <source>
        <strain evidence="2">SolTubOtavaFocal</strain>
        <tissue evidence="2">Leaves</tissue>
    </source>
</reference>
<organism evidence="2 3">
    <name type="scientific">Solanum tuberosum</name>
    <name type="common">Potato</name>
    <dbReference type="NCBI Taxonomy" id="4113"/>
    <lineage>
        <taxon>Eukaryota</taxon>
        <taxon>Viridiplantae</taxon>
        <taxon>Streptophyta</taxon>
        <taxon>Embryophyta</taxon>
        <taxon>Tracheophyta</taxon>
        <taxon>Spermatophyta</taxon>
        <taxon>Magnoliopsida</taxon>
        <taxon>eudicotyledons</taxon>
        <taxon>Gunneridae</taxon>
        <taxon>Pentapetalae</taxon>
        <taxon>asterids</taxon>
        <taxon>lamiids</taxon>
        <taxon>Solanales</taxon>
        <taxon>Solanaceae</taxon>
        <taxon>Solanoideae</taxon>
        <taxon>Solaneae</taxon>
        <taxon>Solanum</taxon>
    </lineage>
</organism>
<evidence type="ECO:0000313" key="3">
    <source>
        <dbReference type="Proteomes" id="UP000826656"/>
    </source>
</evidence>
<sequence>MVAIILTEALFGASLCTDFNGVFGSNYLRCPCFSSGFSISETPTLEISLGKKRVKKQKRNAGFVVVSCGLDNVINREELEFKPSFDEYLKAMESVKEKKQRDSVRRKKSEEKGKFVKSEKEKCVESSDFVELNEKFEGVGVVKESGGGGKLEFRKVENQKRQSISKGKNVDEMVSMEREAFKTMDGDVYDKPRVY</sequence>
<comment type="caution">
    <text evidence="2">The sequence shown here is derived from an EMBL/GenBank/DDBJ whole genome shotgun (WGS) entry which is preliminary data.</text>
</comment>
<accession>A0ABQ7VTW3</accession>
<evidence type="ECO:0000313" key="2">
    <source>
        <dbReference type="EMBL" id="KAH0771955.1"/>
    </source>
</evidence>